<evidence type="ECO:0000259" key="4">
    <source>
        <dbReference type="Pfam" id="PF02836"/>
    </source>
</evidence>
<evidence type="ECO:0000259" key="6">
    <source>
        <dbReference type="Pfam" id="PF22666"/>
    </source>
</evidence>
<evidence type="ECO:0000256" key="1">
    <source>
        <dbReference type="ARBA" id="ARBA00007401"/>
    </source>
</evidence>
<feature type="domain" description="Beta-mannosidase-like galactose-binding" evidence="6">
    <location>
        <begin position="4"/>
        <end position="105"/>
    </location>
</feature>
<dbReference type="InterPro" id="IPR054593">
    <property type="entry name" value="Beta-mannosidase-like_N2"/>
</dbReference>
<dbReference type="Gene3D" id="2.60.120.260">
    <property type="entry name" value="Galactose-binding domain-like"/>
    <property type="match status" value="1"/>
</dbReference>
<feature type="domain" description="Glycoside hydrolase family 2 catalytic" evidence="4">
    <location>
        <begin position="294"/>
        <end position="397"/>
    </location>
</feature>
<proteinExistence type="inferred from homology"/>
<dbReference type="Proteomes" id="UP000016935">
    <property type="component" value="Unassembled WGS sequence"/>
</dbReference>
<dbReference type="HOGENOM" id="CLU_005015_2_4_1"/>
<dbReference type="SUPFAM" id="SSF49785">
    <property type="entry name" value="Galactose-binding domain-like"/>
    <property type="match status" value="1"/>
</dbReference>
<keyword evidence="2 7" id="KW-0378">Hydrolase</keyword>
<dbReference type="InterPro" id="IPR036156">
    <property type="entry name" value="Beta-gal/glucu_dom_sf"/>
</dbReference>
<dbReference type="PANTHER" id="PTHR43536:SF1">
    <property type="entry name" value="MANNOSYLGLYCOPROTEIN ENDO-BETA-MANNOSIDASE"/>
    <property type="match status" value="1"/>
</dbReference>
<evidence type="ECO:0000313" key="8">
    <source>
        <dbReference type="Proteomes" id="UP000016935"/>
    </source>
</evidence>
<dbReference type="eggNOG" id="KOG2230">
    <property type="taxonomic scope" value="Eukaryota"/>
</dbReference>
<dbReference type="STRING" id="671987.R0K3L7"/>
<dbReference type="InterPro" id="IPR017853">
    <property type="entry name" value="GH"/>
</dbReference>
<dbReference type="InterPro" id="IPR008979">
    <property type="entry name" value="Galactose-bd-like_sf"/>
</dbReference>
<dbReference type="GO" id="GO:0005975">
    <property type="term" value="P:carbohydrate metabolic process"/>
    <property type="evidence" value="ECO:0007669"/>
    <property type="project" value="InterPro"/>
</dbReference>
<dbReference type="AlphaFoldDB" id="R0K3L7"/>
<accession>R0K3L7</accession>
<dbReference type="GO" id="GO:0004553">
    <property type="term" value="F:hydrolase activity, hydrolyzing O-glycosyl compounds"/>
    <property type="evidence" value="ECO:0007669"/>
    <property type="project" value="InterPro"/>
</dbReference>
<organism evidence="7 8">
    <name type="scientific">Exserohilum turcicum (strain 28A)</name>
    <name type="common">Northern leaf blight fungus</name>
    <name type="synonym">Setosphaeria turcica</name>
    <dbReference type="NCBI Taxonomy" id="671987"/>
    <lineage>
        <taxon>Eukaryota</taxon>
        <taxon>Fungi</taxon>
        <taxon>Dikarya</taxon>
        <taxon>Ascomycota</taxon>
        <taxon>Pezizomycotina</taxon>
        <taxon>Dothideomycetes</taxon>
        <taxon>Pleosporomycetidae</taxon>
        <taxon>Pleosporales</taxon>
        <taxon>Pleosporineae</taxon>
        <taxon>Pleosporaceae</taxon>
        <taxon>Exserohilum</taxon>
    </lineage>
</organism>
<dbReference type="InterPro" id="IPR006103">
    <property type="entry name" value="Glyco_hydro_2_cat"/>
</dbReference>
<comment type="similarity">
    <text evidence="1">Belongs to the glycosyl hydrolase 2 family.</text>
</comment>
<protein>
    <submittedName>
        <fullName evidence="7">Glycoside hydrolase family 2 protein</fullName>
    </submittedName>
</protein>
<dbReference type="EMBL" id="KB908814">
    <property type="protein sequence ID" value="EOA84149.1"/>
    <property type="molecule type" value="Genomic_DNA"/>
</dbReference>
<dbReference type="Pfam" id="PF02836">
    <property type="entry name" value="Glyco_hydro_2_C"/>
    <property type="match status" value="1"/>
</dbReference>
<name>R0K3L7_EXST2</name>
<keyword evidence="3" id="KW-0326">Glycosidase</keyword>
<dbReference type="Pfam" id="PF18368">
    <property type="entry name" value="Ig_GlcNase"/>
    <property type="match status" value="1"/>
</dbReference>
<gene>
    <name evidence="7" type="ORF">SETTUDRAFT_155442</name>
</gene>
<dbReference type="Gene3D" id="3.20.20.80">
    <property type="entry name" value="Glycosidases"/>
    <property type="match status" value="1"/>
</dbReference>
<dbReference type="InterPro" id="IPR041351">
    <property type="entry name" value="Ig_GlcNase"/>
</dbReference>
<evidence type="ECO:0000259" key="5">
    <source>
        <dbReference type="Pfam" id="PF18368"/>
    </source>
</evidence>
<dbReference type="Pfam" id="PF22666">
    <property type="entry name" value="Glyco_hydro_2_N2"/>
    <property type="match status" value="1"/>
</dbReference>
<keyword evidence="8" id="KW-1185">Reference proteome</keyword>
<evidence type="ECO:0000256" key="3">
    <source>
        <dbReference type="ARBA" id="ARBA00023295"/>
    </source>
</evidence>
<dbReference type="SUPFAM" id="SSF49303">
    <property type="entry name" value="beta-Galactosidase/glucuronidase domain"/>
    <property type="match status" value="3"/>
</dbReference>
<dbReference type="InterPro" id="IPR013783">
    <property type="entry name" value="Ig-like_fold"/>
</dbReference>
<dbReference type="PANTHER" id="PTHR43536">
    <property type="entry name" value="MANNOSYLGLYCOPROTEIN ENDO-BETA-MANNOSIDASE"/>
    <property type="match status" value="1"/>
</dbReference>
<reference evidence="7 8" key="1">
    <citation type="journal article" date="2012" name="PLoS Pathog.">
        <title>Diverse lifestyles and strategies of plant pathogenesis encoded in the genomes of eighteen Dothideomycetes fungi.</title>
        <authorList>
            <person name="Ohm R.A."/>
            <person name="Feau N."/>
            <person name="Henrissat B."/>
            <person name="Schoch C.L."/>
            <person name="Horwitz B.A."/>
            <person name="Barry K.W."/>
            <person name="Condon B.J."/>
            <person name="Copeland A.C."/>
            <person name="Dhillon B."/>
            <person name="Glaser F."/>
            <person name="Hesse C.N."/>
            <person name="Kosti I."/>
            <person name="LaButti K."/>
            <person name="Lindquist E.A."/>
            <person name="Lucas S."/>
            <person name="Salamov A.A."/>
            <person name="Bradshaw R.E."/>
            <person name="Ciuffetti L."/>
            <person name="Hamelin R.C."/>
            <person name="Kema G.H.J."/>
            <person name="Lawrence C."/>
            <person name="Scott J.A."/>
            <person name="Spatafora J.W."/>
            <person name="Turgeon B.G."/>
            <person name="de Wit P.J.G.M."/>
            <person name="Zhong S."/>
            <person name="Goodwin S.B."/>
            <person name="Grigoriev I.V."/>
        </authorList>
    </citation>
    <scope>NUCLEOTIDE SEQUENCE [LARGE SCALE GENOMIC DNA]</scope>
    <source>
        <strain evidence="8">28A</strain>
    </source>
</reference>
<dbReference type="Gene3D" id="2.60.40.10">
    <property type="entry name" value="Immunoglobulins"/>
    <property type="match status" value="3"/>
</dbReference>
<feature type="domain" description="Exo-beta-D-glucosaminidase Ig-fold" evidence="5">
    <location>
        <begin position="712"/>
        <end position="820"/>
    </location>
</feature>
<dbReference type="OrthoDB" id="408532at2759"/>
<evidence type="ECO:0000313" key="7">
    <source>
        <dbReference type="EMBL" id="EOA84149.1"/>
    </source>
</evidence>
<dbReference type="RefSeq" id="XP_008028531.1">
    <property type="nucleotide sequence ID" value="XM_008030340.1"/>
</dbReference>
<dbReference type="SUPFAM" id="SSF51445">
    <property type="entry name" value="(Trans)glycosidases"/>
    <property type="match status" value="1"/>
</dbReference>
<dbReference type="GeneID" id="19397516"/>
<reference evidence="7 8" key="2">
    <citation type="journal article" date="2013" name="PLoS Genet.">
        <title>Comparative genome structure, secondary metabolite, and effector coding capacity across Cochliobolus pathogens.</title>
        <authorList>
            <person name="Condon B.J."/>
            <person name="Leng Y."/>
            <person name="Wu D."/>
            <person name="Bushley K.E."/>
            <person name="Ohm R.A."/>
            <person name="Otillar R."/>
            <person name="Martin J."/>
            <person name="Schackwitz W."/>
            <person name="Grimwood J."/>
            <person name="MohdZainudin N."/>
            <person name="Xue C."/>
            <person name="Wang R."/>
            <person name="Manning V.A."/>
            <person name="Dhillon B."/>
            <person name="Tu Z.J."/>
            <person name="Steffenson B.J."/>
            <person name="Salamov A."/>
            <person name="Sun H."/>
            <person name="Lowry S."/>
            <person name="LaButti K."/>
            <person name="Han J."/>
            <person name="Copeland A."/>
            <person name="Lindquist E."/>
            <person name="Barry K."/>
            <person name="Schmutz J."/>
            <person name="Baker S.E."/>
            <person name="Ciuffetti L.M."/>
            <person name="Grigoriev I.V."/>
            <person name="Zhong S."/>
            <person name="Turgeon B.G."/>
        </authorList>
    </citation>
    <scope>NUCLEOTIDE SEQUENCE [LARGE SCALE GENOMIC DNA]</scope>
    <source>
        <strain evidence="8">28A</strain>
    </source>
</reference>
<sequence>MDMLVSNGVYNKSDLFYSNNLQNVDTAQFRVPWYYRAENRVGDIPSDGYYTLKTNGITSKAEIWLNGKLVADKDTQAGAYGGQEYDITDKLIPNEKNVLLVKTYPTDYNRDLAISFLDWNPSPPDNGTGIWREIRYRRTGQVKLSTPRVVTHPTLDTITVFVDLTNLSPNTSASGPINCKVFNSTNFKLASKGSTYTLDPREKKSQSFTMELPNGKLWWPNGWGDQYLHKVHCYVATSTWSSWYPSDNTGSSFGLRTVESVLNRQFNDITFFINDHPFQVLGAAFNPDLFLGSSRKNLEQQFRLIKDMGLNTIRLEGKQGHPMLYEVADKEGIMILAGWECCDKWEAWTYNDNNNAERWSDHDYEIAASSMKHEAEMMVNHPSMLAFSIGSDSSPDGKATKIYVDALNAAQWPNPMLPSANHRTGSDKLCNGGMKMEGPYEWVPPNYWYDPENRWGSAAGFGSEEGAGVGTPELGSLKQFLSPSELEDLWKAPNKTLYHMGAENSFFRTREIYNKALWARYGAPTSLSDYLMKAQMMDYEATRAQFEAWISRWGDEIERPATGVIYWLLNSAWPTLHWSLYDYYMHPAGAYYGTKDAINNTRMLTFNYEDRSVYLIDRRPKFITETWPTYNHSIDIEMLFLNGTSLPTRTLRAATKPNAAYKVATVFTDKTPAINEPVLLRLRLRNGEWDILQKTYWVPPTRDVLDWHNSNWFVTPVSQYADLTALQHMEKADVTIHVGWAGLRSYGNKVVLMLVNNSKVPAVFLRLNLVDANGNDVAPVVWNENYVTLWPGENRMFEVELLGEIPQSSGVYIVLDGRNVDTQKVAA</sequence>
<dbReference type="InterPro" id="IPR043534">
    <property type="entry name" value="EBDG/EBM"/>
</dbReference>
<evidence type="ECO:0000256" key="2">
    <source>
        <dbReference type="ARBA" id="ARBA00022801"/>
    </source>
</evidence>